<dbReference type="InterPro" id="IPR050668">
    <property type="entry name" value="Cytochrome_b5"/>
</dbReference>
<dbReference type="Proteomes" id="UP000195557">
    <property type="component" value="Unassembled WGS sequence"/>
</dbReference>
<dbReference type="AlphaFoldDB" id="A0A1Y5I6A8"/>
<sequence>MRRARAVEGVLARAIDGVVVAGVHGSGPRRAEGAVVTTARALTSTTSSTLDALARASYRTLLRTTSGVDPRAGAGEARERSIAPRARRVLVERVSALARVEAERLGRRERGAHESTLDPRLAFAASCAFTTAFFRRAHRDRTSPESQHARASVGYLDGARKREKRGEVREISRKERRVEETRKLVAAGCDVEPFASERARVIGIRLSARVVMVNFKQPRGPNTLTSGVARRDRSDVDVGTYVSEIDRVMYDDVTGLSEDGKHVRLRVVPDEAEDIASSARYAAYVHESVSSVINQSSIAFSRRGAALGGSCIALEVREDVPMGCVRLTNAQRHNLRAGTDRPMEFEAVDERLEATDVTIELRLMDDEVREITTRVESDVARRALQKSLGEIGRVVCATEIFTLSIEGRNYRARIAEVNSLSAEEEAHAVGYHCFRARVHAETTFYVRSSDESRLIIANNQGKERSVRLARREILQVTTRDGETFPVHRSLLRQCISLTGAVRRAGDLGDECEEHVCVQVDVDTDVFDRVLIFLEALALRKTPPAYDIRVTEALALAASTLGCRVLDEYCAEKLGAHASRIREYAWDEIVAHNASGGVWLVIDGMVLDVKRWLPEHPGGDVIIPNQSLNLDAARHFEMYHSSRESFLYLKEFYIGEVSARDRAELVPSPEPAPSEDFIRQLRQYTTFRLASEPTAVRVHLGQ</sequence>
<dbReference type="GO" id="GO:0046872">
    <property type="term" value="F:metal ion binding"/>
    <property type="evidence" value="ECO:0007669"/>
    <property type="project" value="UniProtKB-KW"/>
</dbReference>
<dbReference type="SMART" id="SM01117">
    <property type="entry name" value="Cyt-b5"/>
    <property type="match status" value="1"/>
</dbReference>
<dbReference type="SUPFAM" id="SSF55856">
    <property type="entry name" value="Cytochrome b5-like heme/steroid binding domain"/>
    <property type="match status" value="1"/>
</dbReference>
<dbReference type="InterPro" id="IPR036400">
    <property type="entry name" value="Cyt_B5-like_heme/steroid_sf"/>
</dbReference>
<gene>
    <name evidence="6" type="ORF">BE221DRAFT_206582</name>
</gene>
<dbReference type="PANTHER" id="PTHR19359:SF95">
    <property type="entry name" value="CYTOCHROME B5 TYPE B"/>
    <property type="match status" value="1"/>
</dbReference>
<dbReference type="PANTHER" id="PTHR19359">
    <property type="entry name" value="CYTOCHROME B5"/>
    <property type="match status" value="1"/>
</dbReference>
<proteinExistence type="inferred from homology"/>
<dbReference type="GO" id="GO:0020037">
    <property type="term" value="F:heme binding"/>
    <property type="evidence" value="ECO:0007669"/>
    <property type="project" value="TreeGrafter"/>
</dbReference>
<reference evidence="6" key="1">
    <citation type="submission" date="2017-04" db="EMBL/GenBank/DDBJ databases">
        <title>Population genomics of picophytoplankton unveils novel chromosome hypervariability.</title>
        <authorList>
            <consortium name="DOE Joint Genome Institute"/>
            <person name="Blanc-Mathieu R."/>
            <person name="Krasovec M."/>
            <person name="Hebrard M."/>
            <person name="Yau S."/>
            <person name="Desgranges E."/>
            <person name="Martin J."/>
            <person name="Schackwitz W."/>
            <person name="Kuo A."/>
            <person name="Salin G."/>
            <person name="Donnadieu C."/>
            <person name="Desdevises Y."/>
            <person name="Sanchez-Ferandin S."/>
            <person name="Moreau H."/>
            <person name="Rivals E."/>
            <person name="Grigoriev I.V."/>
            <person name="Grimsley N."/>
            <person name="Eyre-Walker A."/>
            <person name="Piganeau G."/>
        </authorList>
    </citation>
    <scope>NUCLEOTIDE SEQUENCE [LARGE SCALE GENOMIC DNA]</scope>
    <source>
        <strain evidence="6">RCC 1115</strain>
    </source>
</reference>
<dbReference type="Pfam" id="PF00173">
    <property type="entry name" value="Cyt-b5"/>
    <property type="match status" value="1"/>
</dbReference>
<evidence type="ECO:0000256" key="4">
    <source>
        <dbReference type="ARBA" id="ARBA00038168"/>
    </source>
</evidence>
<keyword evidence="1" id="KW-0349">Heme</keyword>
<keyword evidence="3" id="KW-0408">Iron</keyword>
<evidence type="ECO:0000259" key="5">
    <source>
        <dbReference type="PROSITE" id="PS50255"/>
    </source>
</evidence>
<accession>A0A1Y5I6A8</accession>
<dbReference type="InterPro" id="IPR001199">
    <property type="entry name" value="Cyt_B5-like_heme/steroid-bd"/>
</dbReference>
<evidence type="ECO:0000256" key="3">
    <source>
        <dbReference type="ARBA" id="ARBA00023004"/>
    </source>
</evidence>
<dbReference type="PROSITE" id="PS50255">
    <property type="entry name" value="CYTOCHROME_B5_2"/>
    <property type="match status" value="1"/>
</dbReference>
<protein>
    <submittedName>
        <fullName evidence="6">Delta 6-fatty acid desaturase</fullName>
    </submittedName>
</protein>
<evidence type="ECO:0000256" key="2">
    <source>
        <dbReference type="ARBA" id="ARBA00022723"/>
    </source>
</evidence>
<dbReference type="Gene3D" id="3.10.120.10">
    <property type="entry name" value="Cytochrome b5-like heme/steroid binding domain"/>
    <property type="match status" value="1"/>
</dbReference>
<dbReference type="GO" id="GO:0016020">
    <property type="term" value="C:membrane"/>
    <property type="evidence" value="ECO:0007669"/>
    <property type="project" value="TreeGrafter"/>
</dbReference>
<name>A0A1Y5I6A8_OSTTA</name>
<dbReference type="EMBL" id="KZ155791">
    <property type="protein sequence ID" value="OUS45068.1"/>
    <property type="molecule type" value="Genomic_DNA"/>
</dbReference>
<dbReference type="eggNOG" id="KOG0537">
    <property type="taxonomic scope" value="Eukaryota"/>
</dbReference>
<evidence type="ECO:0000256" key="1">
    <source>
        <dbReference type="ARBA" id="ARBA00022617"/>
    </source>
</evidence>
<keyword evidence="2" id="KW-0479">Metal-binding</keyword>
<comment type="similarity">
    <text evidence="4">Belongs to the cytochrome b5 family.</text>
</comment>
<evidence type="ECO:0000313" key="6">
    <source>
        <dbReference type="EMBL" id="OUS45068.1"/>
    </source>
</evidence>
<feature type="domain" description="Cytochrome b5 heme-binding" evidence="5">
    <location>
        <begin position="580"/>
        <end position="657"/>
    </location>
</feature>
<organism evidence="6">
    <name type="scientific">Ostreococcus tauri</name>
    <name type="common">Marine green alga</name>
    <dbReference type="NCBI Taxonomy" id="70448"/>
    <lineage>
        <taxon>Eukaryota</taxon>
        <taxon>Viridiplantae</taxon>
        <taxon>Chlorophyta</taxon>
        <taxon>Mamiellophyceae</taxon>
        <taxon>Mamiellales</taxon>
        <taxon>Bathycoccaceae</taxon>
        <taxon>Ostreococcus</taxon>
    </lineage>
</organism>